<dbReference type="InterPro" id="IPR017441">
    <property type="entry name" value="Protein_kinase_ATP_BS"/>
</dbReference>
<accession>A0A1W0AC68</accession>
<keyword evidence="9" id="KW-1185">Reference proteome</keyword>
<dbReference type="PANTHER" id="PTHR11099:SF0">
    <property type="entry name" value="VACUOLAR PROTEIN SORTING-ASSOCIATED PROTEIN 35"/>
    <property type="match status" value="1"/>
</dbReference>
<dbReference type="GO" id="GO:0004672">
    <property type="term" value="F:protein kinase activity"/>
    <property type="evidence" value="ECO:0007669"/>
    <property type="project" value="InterPro"/>
</dbReference>
<dbReference type="STRING" id="74557.A0A1W0AC68"/>
<dbReference type="InterPro" id="IPR011009">
    <property type="entry name" value="Kinase-like_dom_sf"/>
</dbReference>
<dbReference type="GO" id="GO:0006886">
    <property type="term" value="P:intracellular protein transport"/>
    <property type="evidence" value="ECO:0007669"/>
    <property type="project" value="TreeGrafter"/>
</dbReference>
<reference evidence="8 9" key="1">
    <citation type="journal article" date="2014" name="Genome Biol. Evol.">
        <title>The secreted proteins of Achlya hypogyna and Thraustotheca clavata identify the ancestral oomycete secretome and reveal gene acquisitions by horizontal gene transfer.</title>
        <authorList>
            <person name="Misner I."/>
            <person name="Blouin N."/>
            <person name="Leonard G."/>
            <person name="Richards T.A."/>
            <person name="Lane C.E."/>
        </authorList>
    </citation>
    <scope>NUCLEOTIDE SEQUENCE [LARGE SCALE GENOMIC DNA]</scope>
    <source>
        <strain evidence="8 9">ATCC 34112</strain>
    </source>
</reference>
<comment type="subcellular location">
    <subcellularLocation>
        <location evidence="1">Membrane</location>
        <topology evidence="1">Peripheral membrane protein</topology>
    </subcellularLocation>
</comment>
<dbReference type="InterPro" id="IPR005378">
    <property type="entry name" value="Vps35"/>
</dbReference>
<dbReference type="GO" id="GO:0042147">
    <property type="term" value="P:retrograde transport, endosome to Golgi"/>
    <property type="evidence" value="ECO:0007669"/>
    <property type="project" value="InterPro"/>
</dbReference>
<protein>
    <submittedName>
        <fullName evidence="8">Vacuolar protein sorting-associated protein 35</fullName>
    </submittedName>
</protein>
<dbReference type="AlphaFoldDB" id="A0A1W0AC68"/>
<evidence type="ECO:0000256" key="1">
    <source>
        <dbReference type="ARBA" id="ARBA00004170"/>
    </source>
</evidence>
<dbReference type="GO" id="GO:0030906">
    <property type="term" value="C:retromer, cargo-selective complex"/>
    <property type="evidence" value="ECO:0007669"/>
    <property type="project" value="InterPro"/>
</dbReference>
<name>A0A1W0AC68_9STRA</name>
<gene>
    <name evidence="8" type="ORF">THRCLA_00390</name>
</gene>
<dbReference type="Proteomes" id="UP000243217">
    <property type="component" value="Unassembled WGS sequence"/>
</dbReference>
<keyword evidence="6" id="KW-0067">ATP-binding</keyword>
<keyword evidence="6" id="KW-0547">Nucleotide-binding</keyword>
<comment type="caution">
    <text evidence="8">The sequence shown here is derived from an EMBL/GenBank/DDBJ whole genome shotgun (WGS) entry which is preliminary data.</text>
</comment>
<evidence type="ECO:0000256" key="4">
    <source>
        <dbReference type="ARBA" id="ARBA00022927"/>
    </source>
</evidence>
<dbReference type="GO" id="GO:0005770">
    <property type="term" value="C:late endosome"/>
    <property type="evidence" value="ECO:0007669"/>
    <property type="project" value="TreeGrafter"/>
</dbReference>
<organism evidence="8 9">
    <name type="scientific">Thraustotheca clavata</name>
    <dbReference type="NCBI Taxonomy" id="74557"/>
    <lineage>
        <taxon>Eukaryota</taxon>
        <taxon>Sar</taxon>
        <taxon>Stramenopiles</taxon>
        <taxon>Oomycota</taxon>
        <taxon>Saprolegniomycetes</taxon>
        <taxon>Saprolegniales</taxon>
        <taxon>Achlyaceae</taxon>
        <taxon>Thraustotheca</taxon>
    </lineage>
</organism>
<dbReference type="FunFam" id="1.10.510.10:FF:001091">
    <property type="entry name" value="STE family protein kinase"/>
    <property type="match status" value="1"/>
</dbReference>
<feature type="domain" description="Protein kinase" evidence="7">
    <location>
        <begin position="11"/>
        <end position="258"/>
    </location>
</feature>
<dbReference type="EMBL" id="JNBS01000224">
    <property type="protein sequence ID" value="OQS07620.1"/>
    <property type="molecule type" value="Genomic_DNA"/>
</dbReference>
<dbReference type="GO" id="GO:0005524">
    <property type="term" value="F:ATP binding"/>
    <property type="evidence" value="ECO:0007669"/>
    <property type="project" value="UniProtKB-UniRule"/>
</dbReference>
<dbReference type="Pfam" id="PF00069">
    <property type="entry name" value="Pkinase"/>
    <property type="match status" value="1"/>
</dbReference>
<dbReference type="PROSITE" id="PS50011">
    <property type="entry name" value="PROTEIN_KINASE_DOM"/>
    <property type="match status" value="1"/>
</dbReference>
<evidence type="ECO:0000256" key="3">
    <source>
        <dbReference type="ARBA" id="ARBA00022448"/>
    </source>
</evidence>
<feature type="binding site" evidence="6">
    <location>
        <position position="40"/>
    </location>
    <ligand>
        <name>ATP</name>
        <dbReference type="ChEBI" id="CHEBI:30616"/>
    </ligand>
</feature>
<dbReference type="PANTHER" id="PTHR11099">
    <property type="entry name" value="VACUOLAR SORTING PROTEIN 35"/>
    <property type="match status" value="1"/>
</dbReference>
<comment type="similarity">
    <text evidence="2">Belongs to the VPS35 family.</text>
</comment>
<evidence type="ECO:0000256" key="2">
    <source>
        <dbReference type="ARBA" id="ARBA00006536"/>
    </source>
</evidence>
<dbReference type="OrthoDB" id="10258141at2759"/>
<dbReference type="SUPFAM" id="SSF56112">
    <property type="entry name" value="Protein kinase-like (PK-like)"/>
    <property type="match status" value="1"/>
</dbReference>
<proteinExistence type="inferred from homology"/>
<keyword evidence="4" id="KW-0653">Protein transport</keyword>
<evidence type="ECO:0000256" key="6">
    <source>
        <dbReference type="PROSITE-ProRule" id="PRU10141"/>
    </source>
</evidence>
<dbReference type="InterPro" id="IPR042491">
    <property type="entry name" value="Vps35_C"/>
</dbReference>
<evidence type="ECO:0000313" key="9">
    <source>
        <dbReference type="Proteomes" id="UP000243217"/>
    </source>
</evidence>
<sequence>MVTDKVPTDEYEVLLQLGEGSYGKVFKAMSRVNARVVALKVVPIEADDKDMIMKEIKILETCQSPFIVQYYGNIIYEGNMWIEMEFCEAGSVADMMRVSRTTLSEKEVAAVCANVVKGIAYLHAQRNIHRDIKAAFIAHLQLADFGVSAQLTNTINKRKTVIGTPFWMAPEVIQETQYDGKADIWSLGITAIEMAEGDPPLASMHPMRAIFLIPSRPPPQLSEPDKYSPAFSDFIATCLKKNAADRPSAEDLLNHPFIKKDIDRLESIHANGLPVLQELVDRNLEALSDDRADVSSFDDVVGGTMKQSDMGAMLATSSLVTPLNEAACGTMVFRGSSSSLPKEGSRDTTELYGTIVRGSSDTNSYGTMVSKESPQKPTATIKSIERSSNEPSFMKYFRLGSIPPPTPTDTNLLDTKNCTIRPTSTTVFNASVRYFFSSLNIDLYCATSVTKCCFVSMPRHTALYLPEIISGWPTVEKMRDEEQEALLSEASTSVRQSAFYMKRAMDGGGTEVDIALVLKHAADFLRELRTSLLSPKNYYELYMLVVEELRVLTAYIETLDINVRKLYEQVQSSGNVVPRLYLLVVVGTVCMKNDASVTGELVKDLVEMVKGVQHAQRGLFLRHFLVVSVKEHLDHVDVDEAIAFLVKNWDETNRLWIRMQYQSNIKDKKQREKERQELKLLVGTSLVRISQLDEITTDIYATTLLPRMLEIIINCKDKIAQVYLMDCIIQVFPDEFHLKTFDAFLQALNELNNQVDISDHVMALLQRLAKYHQSNANHVFSAQETMFGSLTTCAANAVEHRASSLPSDSLVQLYTEILDFVLNCFDQTSSYVAKLLAAASEFLTRITDRTEATAAAIERLLIVPMEALGHTLAEEAGTIQSIHNILQWLSVPDRKRVSMRWCNVLLTRRQFVESPDVVERVFTLLLPLIREDLDNMEPGIPASVSLRNTFEKEQHTVAKVAHLLRHDSPDIQFQMYCVARKLLGQGGLVRIRYTLLPLVFLSLQLTQRVSSENLTVTPREVLQFVHEMATALASKVELVETPTFVNVFLQCALTADRCNLEAIAYEFFTQAFIVYEDQLSQCCHQLVALEAMIGAIRHSKSLSSANMDTLATKLTQYAVKILKKREQCRMVTSCAHLFWKTTKRSEGNNIGNGNGARVLECLQRALKIADTCASSSSSQVGLFVEILDEYLYFFLAHTPEITKQYLVGLIALVKEHLENMDPSPEKAEIDAHYRNTLNYIETVEL</sequence>
<dbReference type="PROSITE" id="PS00107">
    <property type="entry name" value="PROTEIN_KINASE_ATP"/>
    <property type="match status" value="1"/>
</dbReference>
<keyword evidence="5" id="KW-0472">Membrane</keyword>
<dbReference type="Gene3D" id="1.25.40.660">
    <property type="entry name" value="Vacuolar protein sorting-associated protein 35, helical subcomplex Vps35-C"/>
    <property type="match status" value="1"/>
</dbReference>
<evidence type="ECO:0000259" key="7">
    <source>
        <dbReference type="PROSITE" id="PS50011"/>
    </source>
</evidence>
<evidence type="ECO:0000256" key="5">
    <source>
        <dbReference type="ARBA" id="ARBA00023136"/>
    </source>
</evidence>
<evidence type="ECO:0000313" key="8">
    <source>
        <dbReference type="EMBL" id="OQS07620.1"/>
    </source>
</evidence>
<dbReference type="GO" id="GO:0005829">
    <property type="term" value="C:cytosol"/>
    <property type="evidence" value="ECO:0007669"/>
    <property type="project" value="GOC"/>
</dbReference>
<dbReference type="InterPro" id="IPR000719">
    <property type="entry name" value="Prot_kinase_dom"/>
</dbReference>
<dbReference type="Gene3D" id="1.10.510.10">
    <property type="entry name" value="Transferase(Phosphotransferase) domain 1"/>
    <property type="match status" value="1"/>
</dbReference>
<keyword evidence="3" id="KW-0813">Transport</keyword>
<dbReference type="Pfam" id="PF03635">
    <property type="entry name" value="Vps35"/>
    <property type="match status" value="1"/>
</dbReference>